<evidence type="ECO:0000256" key="1">
    <source>
        <dbReference type="SAM" id="Phobius"/>
    </source>
</evidence>
<dbReference type="Pfam" id="PF18895">
    <property type="entry name" value="T4SS_pilin"/>
    <property type="match status" value="1"/>
</dbReference>
<dbReference type="AlphaFoldDB" id="A0A0G1HG37"/>
<name>A0A0G1HG37_9BACT</name>
<protein>
    <submittedName>
        <fullName evidence="2">Uncharacterized protein</fullName>
    </submittedName>
</protein>
<organism evidence="2 3">
    <name type="scientific">Candidatus Gottesmanbacteria bacterium GW2011_GWA2_44_17</name>
    <dbReference type="NCBI Taxonomy" id="1618444"/>
    <lineage>
        <taxon>Bacteria</taxon>
        <taxon>Candidatus Gottesmaniibacteriota</taxon>
    </lineage>
</organism>
<reference evidence="2 3" key="1">
    <citation type="journal article" date="2015" name="Nature">
        <title>rRNA introns, odd ribosomes, and small enigmatic genomes across a large radiation of phyla.</title>
        <authorList>
            <person name="Brown C.T."/>
            <person name="Hug L.A."/>
            <person name="Thomas B.C."/>
            <person name="Sharon I."/>
            <person name="Castelle C.J."/>
            <person name="Singh A."/>
            <person name="Wilkins M.J."/>
            <person name="Williams K.H."/>
            <person name="Banfield J.F."/>
        </authorList>
    </citation>
    <scope>NUCLEOTIDE SEQUENCE [LARGE SCALE GENOMIC DNA]</scope>
</reference>
<gene>
    <name evidence="2" type="ORF">UW37_C0046G0007</name>
</gene>
<evidence type="ECO:0000313" key="2">
    <source>
        <dbReference type="EMBL" id="KKT45478.1"/>
    </source>
</evidence>
<dbReference type="Proteomes" id="UP000034063">
    <property type="component" value="Unassembled WGS sequence"/>
</dbReference>
<evidence type="ECO:0000313" key="3">
    <source>
        <dbReference type="Proteomes" id="UP000034063"/>
    </source>
</evidence>
<sequence>MPIVNKAIPNLPVDGGRALAKYIAIFWQFMVIVGGLAVLLYLIWGALDWIFAGNNPDRLTRAKTKLFDGIFGLVLLVLSYLIIKIISTVTGLDILNPQWPTL</sequence>
<dbReference type="EMBL" id="LCIB01000046">
    <property type="protein sequence ID" value="KKT45478.1"/>
    <property type="molecule type" value="Genomic_DNA"/>
</dbReference>
<keyword evidence="1" id="KW-0812">Transmembrane</keyword>
<proteinExistence type="predicted"/>
<comment type="caution">
    <text evidence="2">The sequence shown here is derived from an EMBL/GenBank/DDBJ whole genome shotgun (WGS) entry which is preliminary data.</text>
</comment>
<keyword evidence="1" id="KW-1133">Transmembrane helix</keyword>
<dbReference type="InterPro" id="IPR043993">
    <property type="entry name" value="T4SS_pilin"/>
</dbReference>
<accession>A0A0G1HG37</accession>
<feature type="transmembrane region" description="Helical" evidence="1">
    <location>
        <begin position="66"/>
        <end position="86"/>
    </location>
</feature>
<keyword evidence="1" id="KW-0472">Membrane</keyword>
<feature type="transmembrane region" description="Helical" evidence="1">
    <location>
        <begin position="22"/>
        <end position="45"/>
    </location>
</feature>